<feature type="non-terminal residue" evidence="1">
    <location>
        <position position="93"/>
    </location>
</feature>
<evidence type="ECO:0000313" key="1">
    <source>
        <dbReference type="EMBL" id="KAF2686119.1"/>
    </source>
</evidence>
<evidence type="ECO:0000313" key="2">
    <source>
        <dbReference type="Proteomes" id="UP000799291"/>
    </source>
</evidence>
<gene>
    <name evidence="1" type="ORF">K458DRAFT_259394</name>
</gene>
<dbReference type="AlphaFoldDB" id="A0A6G1J7M0"/>
<name>A0A6G1J7M0_9PLEO</name>
<sequence>LSLRKPPPNAAQLFDPTLVPLFSRLHAATATELKMRALTMAGFGGTFYCIIQGMQSLSATLGAAGVSSGVPFRELGVLRFFCAQGVGVLVEQG</sequence>
<keyword evidence="2" id="KW-1185">Reference proteome</keyword>
<accession>A0A6G1J7M0</accession>
<protein>
    <submittedName>
        <fullName evidence="1">Uncharacterized protein</fullName>
    </submittedName>
</protein>
<dbReference type="OrthoDB" id="1077582at2759"/>
<dbReference type="EMBL" id="MU005577">
    <property type="protein sequence ID" value="KAF2686119.1"/>
    <property type="molecule type" value="Genomic_DNA"/>
</dbReference>
<dbReference type="Proteomes" id="UP000799291">
    <property type="component" value="Unassembled WGS sequence"/>
</dbReference>
<reference evidence="1" key="1">
    <citation type="journal article" date="2020" name="Stud. Mycol.">
        <title>101 Dothideomycetes genomes: a test case for predicting lifestyles and emergence of pathogens.</title>
        <authorList>
            <person name="Haridas S."/>
            <person name="Albert R."/>
            <person name="Binder M."/>
            <person name="Bloem J."/>
            <person name="Labutti K."/>
            <person name="Salamov A."/>
            <person name="Andreopoulos B."/>
            <person name="Baker S."/>
            <person name="Barry K."/>
            <person name="Bills G."/>
            <person name="Bluhm B."/>
            <person name="Cannon C."/>
            <person name="Castanera R."/>
            <person name="Culley D."/>
            <person name="Daum C."/>
            <person name="Ezra D."/>
            <person name="Gonzalez J."/>
            <person name="Henrissat B."/>
            <person name="Kuo A."/>
            <person name="Liang C."/>
            <person name="Lipzen A."/>
            <person name="Lutzoni F."/>
            <person name="Magnuson J."/>
            <person name="Mondo S."/>
            <person name="Nolan M."/>
            <person name="Ohm R."/>
            <person name="Pangilinan J."/>
            <person name="Park H.-J."/>
            <person name="Ramirez L."/>
            <person name="Alfaro M."/>
            <person name="Sun H."/>
            <person name="Tritt A."/>
            <person name="Yoshinaga Y."/>
            <person name="Zwiers L.-H."/>
            <person name="Turgeon B."/>
            <person name="Goodwin S."/>
            <person name="Spatafora J."/>
            <person name="Crous P."/>
            <person name="Grigoriev I."/>
        </authorList>
    </citation>
    <scope>NUCLEOTIDE SEQUENCE</scope>
    <source>
        <strain evidence="1">CBS 122367</strain>
    </source>
</reference>
<proteinExistence type="predicted"/>
<organism evidence="1 2">
    <name type="scientific">Lentithecium fluviatile CBS 122367</name>
    <dbReference type="NCBI Taxonomy" id="1168545"/>
    <lineage>
        <taxon>Eukaryota</taxon>
        <taxon>Fungi</taxon>
        <taxon>Dikarya</taxon>
        <taxon>Ascomycota</taxon>
        <taxon>Pezizomycotina</taxon>
        <taxon>Dothideomycetes</taxon>
        <taxon>Pleosporomycetidae</taxon>
        <taxon>Pleosporales</taxon>
        <taxon>Massarineae</taxon>
        <taxon>Lentitheciaceae</taxon>
        <taxon>Lentithecium</taxon>
    </lineage>
</organism>
<feature type="non-terminal residue" evidence="1">
    <location>
        <position position="1"/>
    </location>
</feature>